<dbReference type="Proteomes" id="UP001359485">
    <property type="component" value="Unassembled WGS sequence"/>
</dbReference>
<comment type="caution">
    <text evidence="1">The sequence shown here is derived from an EMBL/GenBank/DDBJ whole genome shotgun (WGS) entry which is preliminary data.</text>
</comment>
<sequence>MSLCHKCSDLVQSAAKENIMKKRKEIQRKYGVNSPEAKEKILTDPFVVMWVPGPPEPVGPKPKFYPPDPCCAEYDLSINMSNGTGTLEPRLYPIPKHLRWLVPVGLYFDTYRSSACSHHRSLKERRKGIGGVAGEDDDDDDDDDSIGDTRIGYKRRFYYFPSLLRYPRKWKNIFIHIYSHDSKSRRIS</sequence>
<name>A0ABR1B202_POLSC</name>
<proteinExistence type="predicted"/>
<evidence type="ECO:0000313" key="2">
    <source>
        <dbReference type="Proteomes" id="UP001359485"/>
    </source>
</evidence>
<dbReference type="EMBL" id="JAWJWF010000004">
    <property type="protein sequence ID" value="KAK6633535.1"/>
    <property type="molecule type" value="Genomic_DNA"/>
</dbReference>
<evidence type="ECO:0000313" key="1">
    <source>
        <dbReference type="EMBL" id="KAK6633535.1"/>
    </source>
</evidence>
<reference evidence="1 2" key="1">
    <citation type="submission" date="2023-09" db="EMBL/GenBank/DDBJ databases">
        <title>Genomes of two closely related lineages of the louse Polyplax serrata with different host specificities.</title>
        <authorList>
            <person name="Martinu J."/>
            <person name="Tarabai H."/>
            <person name="Stefka J."/>
            <person name="Hypsa V."/>
        </authorList>
    </citation>
    <scope>NUCLEOTIDE SEQUENCE [LARGE SCALE GENOMIC DNA]</scope>
    <source>
        <strain evidence="1">98ZLc_SE</strain>
    </source>
</reference>
<gene>
    <name evidence="1" type="ORF">RUM44_004142</name>
</gene>
<accession>A0ABR1B202</accession>
<organism evidence="1 2">
    <name type="scientific">Polyplax serrata</name>
    <name type="common">Common mouse louse</name>
    <dbReference type="NCBI Taxonomy" id="468196"/>
    <lineage>
        <taxon>Eukaryota</taxon>
        <taxon>Metazoa</taxon>
        <taxon>Ecdysozoa</taxon>
        <taxon>Arthropoda</taxon>
        <taxon>Hexapoda</taxon>
        <taxon>Insecta</taxon>
        <taxon>Pterygota</taxon>
        <taxon>Neoptera</taxon>
        <taxon>Paraneoptera</taxon>
        <taxon>Psocodea</taxon>
        <taxon>Troctomorpha</taxon>
        <taxon>Phthiraptera</taxon>
        <taxon>Anoplura</taxon>
        <taxon>Polyplacidae</taxon>
        <taxon>Polyplax</taxon>
    </lineage>
</organism>
<keyword evidence="2" id="KW-1185">Reference proteome</keyword>
<protein>
    <submittedName>
        <fullName evidence="1">Uncharacterized protein</fullName>
    </submittedName>
</protein>